<dbReference type="PANTHER" id="PTHR43394">
    <property type="entry name" value="ATP-DEPENDENT PERMEASE MDL1, MITOCHONDRIAL"/>
    <property type="match status" value="1"/>
</dbReference>
<dbReference type="GO" id="GO:0005886">
    <property type="term" value="C:plasma membrane"/>
    <property type="evidence" value="ECO:0007669"/>
    <property type="project" value="UniProtKB-SubCell"/>
</dbReference>
<dbReference type="PROSITE" id="PS50929">
    <property type="entry name" value="ABC_TM1F"/>
    <property type="match status" value="1"/>
</dbReference>
<evidence type="ECO:0000256" key="3">
    <source>
        <dbReference type="ARBA" id="ARBA00022741"/>
    </source>
</evidence>
<evidence type="ECO:0000256" key="5">
    <source>
        <dbReference type="ARBA" id="ARBA00022989"/>
    </source>
</evidence>
<dbReference type="SUPFAM" id="SSF90123">
    <property type="entry name" value="ABC transporter transmembrane region"/>
    <property type="match status" value="1"/>
</dbReference>
<name>A0A840B5S8_9SPHN</name>
<evidence type="ECO:0000313" key="10">
    <source>
        <dbReference type="EMBL" id="MBB3943844.1"/>
    </source>
</evidence>
<feature type="transmembrane region" description="Helical" evidence="7">
    <location>
        <begin position="161"/>
        <end position="183"/>
    </location>
</feature>
<evidence type="ECO:0000256" key="2">
    <source>
        <dbReference type="ARBA" id="ARBA00022692"/>
    </source>
</evidence>
<dbReference type="InterPro" id="IPR027417">
    <property type="entry name" value="P-loop_NTPase"/>
</dbReference>
<evidence type="ECO:0000256" key="1">
    <source>
        <dbReference type="ARBA" id="ARBA00004651"/>
    </source>
</evidence>
<evidence type="ECO:0000259" key="8">
    <source>
        <dbReference type="PROSITE" id="PS50893"/>
    </source>
</evidence>
<dbReference type="Gene3D" id="3.40.50.300">
    <property type="entry name" value="P-loop containing nucleotide triphosphate hydrolases"/>
    <property type="match status" value="1"/>
</dbReference>
<comment type="subcellular location">
    <subcellularLocation>
        <location evidence="1">Cell membrane</location>
        <topology evidence="1">Multi-pass membrane protein</topology>
    </subcellularLocation>
</comment>
<dbReference type="InterPro" id="IPR003439">
    <property type="entry name" value="ABC_transporter-like_ATP-bd"/>
</dbReference>
<dbReference type="InterPro" id="IPR017871">
    <property type="entry name" value="ABC_transporter-like_CS"/>
</dbReference>
<dbReference type="Pfam" id="PF00005">
    <property type="entry name" value="ABC_tran"/>
    <property type="match status" value="1"/>
</dbReference>
<proteinExistence type="predicted"/>
<dbReference type="CDD" id="cd07346">
    <property type="entry name" value="ABC_6TM_exporters"/>
    <property type="match status" value="1"/>
</dbReference>
<dbReference type="GO" id="GO:0016887">
    <property type="term" value="F:ATP hydrolysis activity"/>
    <property type="evidence" value="ECO:0007669"/>
    <property type="project" value="InterPro"/>
</dbReference>
<dbReference type="Gene3D" id="1.20.1560.10">
    <property type="entry name" value="ABC transporter type 1, transmembrane domain"/>
    <property type="match status" value="1"/>
</dbReference>
<dbReference type="InterPro" id="IPR011527">
    <property type="entry name" value="ABC1_TM_dom"/>
</dbReference>
<dbReference type="GO" id="GO:0015421">
    <property type="term" value="F:ABC-type oligopeptide transporter activity"/>
    <property type="evidence" value="ECO:0007669"/>
    <property type="project" value="TreeGrafter"/>
</dbReference>
<dbReference type="RefSeq" id="WP_183942141.1">
    <property type="nucleotide sequence ID" value="NZ_BAABBG010000022.1"/>
</dbReference>
<dbReference type="PROSITE" id="PS50893">
    <property type="entry name" value="ABC_TRANSPORTER_2"/>
    <property type="match status" value="1"/>
</dbReference>
<organism evidence="10 11">
    <name type="scientific">Sphingorhabdus rigui</name>
    <dbReference type="NCBI Taxonomy" id="1282858"/>
    <lineage>
        <taxon>Bacteria</taxon>
        <taxon>Pseudomonadati</taxon>
        <taxon>Pseudomonadota</taxon>
        <taxon>Alphaproteobacteria</taxon>
        <taxon>Sphingomonadales</taxon>
        <taxon>Sphingomonadaceae</taxon>
        <taxon>Sphingorhabdus</taxon>
    </lineage>
</organism>
<evidence type="ECO:0000313" key="11">
    <source>
        <dbReference type="Proteomes" id="UP000581447"/>
    </source>
</evidence>
<dbReference type="PROSITE" id="PS00211">
    <property type="entry name" value="ABC_TRANSPORTER_1"/>
    <property type="match status" value="1"/>
</dbReference>
<dbReference type="SUPFAM" id="SSF52540">
    <property type="entry name" value="P-loop containing nucleoside triphosphate hydrolases"/>
    <property type="match status" value="1"/>
</dbReference>
<keyword evidence="3" id="KW-0547">Nucleotide-binding</keyword>
<evidence type="ECO:0000256" key="7">
    <source>
        <dbReference type="SAM" id="Phobius"/>
    </source>
</evidence>
<dbReference type="EMBL" id="JACIEA010000003">
    <property type="protein sequence ID" value="MBB3943844.1"/>
    <property type="molecule type" value="Genomic_DNA"/>
</dbReference>
<keyword evidence="5 7" id="KW-1133">Transmembrane helix</keyword>
<dbReference type="InterPro" id="IPR036640">
    <property type="entry name" value="ABC1_TM_sf"/>
</dbReference>
<feature type="domain" description="ABC transporter" evidence="8">
    <location>
        <begin position="331"/>
        <end position="565"/>
    </location>
</feature>
<feature type="transmembrane region" description="Helical" evidence="7">
    <location>
        <begin position="244"/>
        <end position="266"/>
    </location>
</feature>
<protein>
    <submittedName>
        <fullName evidence="10">ABC-type multidrug transport system fused ATPase/permease subunit</fullName>
    </submittedName>
</protein>
<accession>A0A840B5S8</accession>
<evidence type="ECO:0000256" key="6">
    <source>
        <dbReference type="ARBA" id="ARBA00023136"/>
    </source>
</evidence>
<feature type="transmembrane region" description="Helical" evidence="7">
    <location>
        <begin position="136"/>
        <end position="155"/>
    </location>
</feature>
<keyword evidence="2 7" id="KW-0812">Transmembrane</keyword>
<evidence type="ECO:0000259" key="9">
    <source>
        <dbReference type="PROSITE" id="PS50929"/>
    </source>
</evidence>
<dbReference type="GO" id="GO:0005524">
    <property type="term" value="F:ATP binding"/>
    <property type="evidence" value="ECO:0007669"/>
    <property type="project" value="UniProtKB-KW"/>
</dbReference>
<comment type="caution">
    <text evidence="10">The sequence shown here is derived from an EMBL/GenBank/DDBJ whole genome shotgun (WGS) entry which is preliminary data.</text>
</comment>
<dbReference type="InterPro" id="IPR003593">
    <property type="entry name" value="AAA+_ATPase"/>
</dbReference>
<reference evidence="10 11" key="1">
    <citation type="submission" date="2020-08" db="EMBL/GenBank/DDBJ databases">
        <title>Genomic Encyclopedia of Type Strains, Phase IV (KMG-IV): sequencing the most valuable type-strain genomes for metagenomic binning, comparative biology and taxonomic classification.</title>
        <authorList>
            <person name="Goeker M."/>
        </authorList>
    </citation>
    <scope>NUCLEOTIDE SEQUENCE [LARGE SCALE GENOMIC DNA]</scope>
    <source>
        <strain evidence="10 11">DSM 29050</strain>
    </source>
</reference>
<dbReference type="InterPro" id="IPR039421">
    <property type="entry name" value="Type_1_exporter"/>
</dbReference>
<feature type="domain" description="ABC transmembrane type-1" evidence="9">
    <location>
        <begin position="18"/>
        <end position="299"/>
    </location>
</feature>
<dbReference type="PANTHER" id="PTHR43394:SF1">
    <property type="entry name" value="ATP-BINDING CASSETTE SUB-FAMILY B MEMBER 10, MITOCHONDRIAL"/>
    <property type="match status" value="1"/>
</dbReference>
<feature type="transmembrane region" description="Helical" evidence="7">
    <location>
        <begin position="18"/>
        <end position="39"/>
    </location>
</feature>
<dbReference type="Pfam" id="PF00664">
    <property type="entry name" value="ABC_membrane"/>
    <property type="match status" value="1"/>
</dbReference>
<keyword evidence="11" id="KW-1185">Reference proteome</keyword>
<gene>
    <name evidence="10" type="ORF">GGR91_002108</name>
</gene>
<keyword evidence="6 7" id="KW-0472">Membrane</keyword>
<keyword evidence="4" id="KW-0067">ATP-binding</keyword>
<dbReference type="AlphaFoldDB" id="A0A840B5S8"/>
<dbReference type="SMART" id="SM00382">
    <property type="entry name" value="AAA"/>
    <property type="match status" value="1"/>
</dbReference>
<dbReference type="Proteomes" id="UP000581447">
    <property type="component" value="Unassembled WGS sequence"/>
</dbReference>
<sequence length="570" mass="62122">MSELQTLRMRDCLTRSEIITVLGTALASAASVILLFLSMKTVLKTLEYGTTSLTRSENLTALAILLAAATAHSVLKGLEFAVPEAIGFQAVSRLRMSLHKHMSGMSARQIQHRSRGSLILRLTGDLTMLRTWLSRGLGRGIIAGISMMACILIVGTISPKLAGVITICVFSGIIVSFAIGRRLQKVTARVRRKRSLLTSNIDEQVHGLATIQTSGRFNGELSRLARQSESLTASLVREARLRGWLRSTASASGWLAMCGIIGLGGFDIANGALDLSSVMVAIVATRLLQGYVSTLGLVYDYWCRAEVSRRKLEDFLNSSSQLLADPALEPLRHNRAPIRFESLSVDGALQDITALVPAGWHVAIVGPSGSGKTTLLHAIARMVKPQKGSVFIGDQDLASCQIASVFRKIGLVSPDLPLLRGTIRRNLCYRKPAAGDVEMSALLTRCGLKPLVDSFSDGLDHWITEEGRNISVGERQRLALARAMMGSPPILLLDDPIAPLDRKNRQIFRRIIAQYAGTILHVTEDPDDIVIADLVWTMENGRLVSTETSQSYLNRMRQQPDAIHQFSLVG</sequence>
<evidence type="ECO:0000256" key="4">
    <source>
        <dbReference type="ARBA" id="ARBA00022840"/>
    </source>
</evidence>